<dbReference type="AlphaFoldDB" id="A0AAW2VYZ6"/>
<reference evidence="2" key="1">
    <citation type="submission" date="2020-06" db="EMBL/GenBank/DDBJ databases">
        <authorList>
            <person name="Li T."/>
            <person name="Hu X."/>
            <person name="Zhang T."/>
            <person name="Song X."/>
            <person name="Zhang H."/>
            <person name="Dai N."/>
            <person name="Sheng W."/>
            <person name="Hou X."/>
            <person name="Wei L."/>
        </authorList>
    </citation>
    <scope>NUCLEOTIDE SEQUENCE</scope>
    <source>
        <strain evidence="2">G02</strain>
        <tissue evidence="2">Leaf</tissue>
    </source>
</reference>
<dbReference type="GO" id="GO:0003676">
    <property type="term" value="F:nucleic acid binding"/>
    <property type="evidence" value="ECO:0007669"/>
    <property type="project" value="InterPro"/>
</dbReference>
<dbReference type="EMBL" id="JACGWJ010000002">
    <property type="protein sequence ID" value="KAL0434949.1"/>
    <property type="molecule type" value="Genomic_DNA"/>
</dbReference>
<evidence type="ECO:0000313" key="2">
    <source>
        <dbReference type="EMBL" id="KAL0434949.1"/>
    </source>
</evidence>
<name>A0AAW2VYZ6_SESRA</name>
<sequence>MVKWSTELSENGIEYQLRPAIKAQPLANFISEFTGTEDPQKIKWWKIFVDRSSTSLGSGIGIVIETPQEDRLQYAIKFNFAASNNEAKYEALIEGGKVALAAGAKHLKAHNDSQLVVNQISGDYEAKGSKVTKYLTCIQTLMRKFDKFAIEQIPRLKNEEADQLARLANSLTPLRSRSITFLSQERSEVEIIEEEVLTGVALSSWKDGLEAYLKTETLPQDPKEAKTIQVREGRFTLIRGELYKRGFSQPYLKCISQDKVEYVLRQIHEGSCGNH</sequence>
<protein>
    <recommendedName>
        <fullName evidence="1">RNase H type-1 domain-containing protein</fullName>
    </recommendedName>
</protein>
<evidence type="ECO:0000259" key="1">
    <source>
        <dbReference type="Pfam" id="PF13456"/>
    </source>
</evidence>
<dbReference type="CDD" id="cd09279">
    <property type="entry name" value="RNase_HI_like"/>
    <property type="match status" value="1"/>
</dbReference>
<accession>A0AAW2VYZ6</accession>
<dbReference type="InterPro" id="IPR012337">
    <property type="entry name" value="RNaseH-like_sf"/>
</dbReference>
<dbReference type="PANTHER" id="PTHR48475">
    <property type="entry name" value="RIBONUCLEASE H"/>
    <property type="match status" value="1"/>
</dbReference>
<gene>
    <name evidence="2" type="ORF">Sradi_0202800</name>
</gene>
<dbReference type="InterPro" id="IPR036397">
    <property type="entry name" value="RNaseH_sf"/>
</dbReference>
<dbReference type="GO" id="GO:0004523">
    <property type="term" value="F:RNA-DNA hybrid ribonuclease activity"/>
    <property type="evidence" value="ECO:0007669"/>
    <property type="project" value="InterPro"/>
</dbReference>
<proteinExistence type="predicted"/>
<reference evidence="2" key="2">
    <citation type="journal article" date="2024" name="Plant">
        <title>Genomic evolution and insights into agronomic trait innovations of Sesamum species.</title>
        <authorList>
            <person name="Miao H."/>
            <person name="Wang L."/>
            <person name="Qu L."/>
            <person name="Liu H."/>
            <person name="Sun Y."/>
            <person name="Le M."/>
            <person name="Wang Q."/>
            <person name="Wei S."/>
            <person name="Zheng Y."/>
            <person name="Lin W."/>
            <person name="Duan Y."/>
            <person name="Cao H."/>
            <person name="Xiong S."/>
            <person name="Wang X."/>
            <person name="Wei L."/>
            <person name="Li C."/>
            <person name="Ma Q."/>
            <person name="Ju M."/>
            <person name="Zhao R."/>
            <person name="Li G."/>
            <person name="Mu C."/>
            <person name="Tian Q."/>
            <person name="Mei H."/>
            <person name="Zhang T."/>
            <person name="Gao T."/>
            <person name="Zhang H."/>
        </authorList>
    </citation>
    <scope>NUCLEOTIDE SEQUENCE</scope>
    <source>
        <strain evidence="2">G02</strain>
    </source>
</reference>
<dbReference type="InterPro" id="IPR002156">
    <property type="entry name" value="RNaseH_domain"/>
</dbReference>
<feature type="domain" description="RNase H type-1" evidence="1">
    <location>
        <begin position="55"/>
        <end position="167"/>
    </location>
</feature>
<comment type="caution">
    <text evidence="2">The sequence shown here is derived from an EMBL/GenBank/DDBJ whole genome shotgun (WGS) entry which is preliminary data.</text>
</comment>
<dbReference type="PANTHER" id="PTHR48475:SF2">
    <property type="entry name" value="RIBONUCLEASE H"/>
    <property type="match status" value="1"/>
</dbReference>
<dbReference type="SUPFAM" id="SSF53098">
    <property type="entry name" value="Ribonuclease H-like"/>
    <property type="match status" value="1"/>
</dbReference>
<organism evidence="2">
    <name type="scientific">Sesamum radiatum</name>
    <name type="common">Black benniseed</name>
    <dbReference type="NCBI Taxonomy" id="300843"/>
    <lineage>
        <taxon>Eukaryota</taxon>
        <taxon>Viridiplantae</taxon>
        <taxon>Streptophyta</taxon>
        <taxon>Embryophyta</taxon>
        <taxon>Tracheophyta</taxon>
        <taxon>Spermatophyta</taxon>
        <taxon>Magnoliopsida</taxon>
        <taxon>eudicotyledons</taxon>
        <taxon>Gunneridae</taxon>
        <taxon>Pentapetalae</taxon>
        <taxon>asterids</taxon>
        <taxon>lamiids</taxon>
        <taxon>Lamiales</taxon>
        <taxon>Pedaliaceae</taxon>
        <taxon>Sesamum</taxon>
    </lineage>
</organism>
<dbReference type="Pfam" id="PF13456">
    <property type="entry name" value="RVT_3"/>
    <property type="match status" value="1"/>
</dbReference>
<dbReference type="Gene3D" id="3.30.420.10">
    <property type="entry name" value="Ribonuclease H-like superfamily/Ribonuclease H"/>
    <property type="match status" value="1"/>
</dbReference>